<name>A0ABS0LFP6_9CORY</name>
<evidence type="ECO:0000259" key="5">
    <source>
        <dbReference type="PROSITE" id="PS51898"/>
    </source>
</evidence>
<dbReference type="EMBL" id="JADQUG010000084">
    <property type="protein sequence ID" value="MBG9355360.1"/>
    <property type="molecule type" value="Genomic_DNA"/>
</dbReference>
<evidence type="ECO:0000256" key="2">
    <source>
        <dbReference type="ARBA" id="ARBA00023125"/>
    </source>
</evidence>
<dbReference type="InterPro" id="IPR013762">
    <property type="entry name" value="Integrase-like_cat_sf"/>
</dbReference>
<evidence type="ECO:0000256" key="3">
    <source>
        <dbReference type="ARBA" id="ARBA00023172"/>
    </source>
</evidence>
<dbReference type="Pfam" id="PF00589">
    <property type="entry name" value="Phage_integrase"/>
    <property type="match status" value="1"/>
</dbReference>
<dbReference type="CDD" id="cd01189">
    <property type="entry name" value="INT_ICEBs1_C_like"/>
    <property type="match status" value="1"/>
</dbReference>
<evidence type="ECO:0000313" key="8">
    <source>
        <dbReference type="Proteomes" id="UP000615580"/>
    </source>
</evidence>
<dbReference type="InterPro" id="IPR002104">
    <property type="entry name" value="Integrase_catalytic"/>
</dbReference>
<accession>A0ABS0LFP6</accession>
<dbReference type="SUPFAM" id="SSF56349">
    <property type="entry name" value="DNA breaking-rejoining enzymes"/>
    <property type="match status" value="1"/>
</dbReference>
<dbReference type="PROSITE" id="PS51898">
    <property type="entry name" value="TYR_RECOMBINASE"/>
    <property type="match status" value="1"/>
</dbReference>
<feature type="domain" description="Core-binding (CB)" evidence="6">
    <location>
        <begin position="62"/>
        <end position="139"/>
    </location>
</feature>
<keyword evidence="3" id="KW-0233">DNA recombination</keyword>
<dbReference type="PANTHER" id="PTHR30349">
    <property type="entry name" value="PHAGE INTEGRASE-RELATED"/>
    <property type="match status" value="1"/>
</dbReference>
<dbReference type="InterPro" id="IPR011010">
    <property type="entry name" value="DNA_brk_join_enz"/>
</dbReference>
<evidence type="ECO:0000313" key="7">
    <source>
        <dbReference type="EMBL" id="MBG9355360.1"/>
    </source>
</evidence>
<dbReference type="InterPro" id="IPR050090">
    <property type="entry name" value="Tyrosine_recombinase_XerCD"/>
</dbReference>
<dbReference type="InterPro" id="IPR044068">
    <property type="entry name" value="CB"/>
</dbReference>
<dbReference type="PROSITE" id="PS51900">
    <property type="entry name" value="CB"/>
    <property type="match status" value="1"/>
</dbReference>
<dbReference type="Gene3D" id="1.10.443.10">
    <property type="entry name" value="Intergrase catalytic core"/>
    <property type="match status" value="1"/>
</dbReference>
<reference evidence="7 8" key="1">
    <citation type="journal article" date="2020" name="J. Clin. Microbiol.">
        <title>Assessing the Genetic Diversity of Austrian Corynebacterium diphtheriae Clinical Isolates, 2011-2019.</title>
        <authorList>
            <person name="Schaeffer J."/>
            <person name="Huhulescu S."/>
            <person name="Stoeger A."/>
            <person name="Allerberger F."/>
            <person name="Ruppitsch W."/>
        </authorList>
    </citation>
    <scope>NUCLEOTIDE SEQUENCE [LARGE SCALE GENOMIC DNA]</scope>
    <source>
        <strain evidence="7 8">04-17</strain>
    </source>
</reference>
<dbReference type="Proteomes" id="UP000615580">
    <property type="component" value="Unassembled WGS sequence"/>
</dbReference>
<evidence type="ECO:0000256" key="4">
    <source>
        <dbReference type="PROSITE-ProRule" id="PRU01248"/>
    </source>
</evidence>
<keyword evidence="2 4" id="KW-0238">DNA-binding</keyword>
<proteinExistence type="inferred from homology"/>
<organism evidence="7 8">
    <name type="scientific">Corynebacterium belfantii</name>
    <dbReference type="NCBI Taxonomy" id="2014537"/>
    <lineage>
        <taxon>Bacteria</taxon>
        <taxon>Bacillati</taxon>
        <taxon>Actinomycetota</taxon>
        <taxon>Actinomycetes</taxon>
        <taxon>Mycobacteriales</taxon>
        <taxon>Corynebacteriaceae</taxon>
        <taxon>Corynebacterium</taxon>
    </lineage>
</organism>
<keyword evidence="8" id="KW-1185">Reference proteome</keyword>
<evidence type="ECO:0000256" key="1">
    <source>
        <dbReference type="ARBA" id="ARBA00008857"/>
    </source>
</evidence>
<dbReference type="RefSeq" id="WP_197689101.1">
    <property type="nucleotide sequence ID" value="NZ_CANNXG010000097.1"/>
</dbReference>
<dbReference type="PANTHER" id="PTHR30349:SF64">
    <property type="entry name" value="PROPHAGE INTEGRASE INTD-RELATED"/>
    <property type="match status" value="1"/>
</dbReference>
<comment type="caution">
    <text evidence="7">The sequence shown here is derived from an EMBL/GenBank/DDBJ whole genome shotgun (WGS) entry which is preliminary data.</text>
</comment>
<gene>
    <name evidence="7" type="ORF">I4J41_12630</name>
</gene>
<protein>
    <submittedName>
        <fullName evidence="7">Site-specific integrase</fullName>
    </submittedName>
</protein>
<dbReference type="Gene3D" id="1.10.150.130">
    <property type="match status" value="1"/>
</dbReference>
<sequence length="373" mass="40586">MASIRKYDTSTGTAWRVQYRSPDGKSRTKQGFKTKTAAQAWADKNATAIREGGWVDPNAGKTLMRDLTETWWEGRQHLKASTLKADGYRKDQVLEYWGDRPVGSIKKSVVQAWVSGMGKSGATVRHAHSVLLQILEVAVTDGLIASNPARGVHLPRRNAPVKVFLTPTQLAALAKATGDEMSERAIIVWVLGTVGLRWGELAGLKVEDINFERARIVVRRSVTYVGTEPVESAPKTHERREVSMSLPVCRMLRRQCEGKAQGAWVFERNNGLPLRPVNSSDGWFRAAVEAAKAVDSKFPTVTPHGLRHVAAGLLVSAGANVKVVQKQLGHASAAMTLDTYAALFEDDLDSVGEALGGILSDVVGLSWNDGKLA</sequence>
<comment type="similarity">
    <text evidence="1">Belongs to the 'phage' integrase family.</text>
</comment>
<dbReference type="InterPro" id="IPR010998">
    <property type="entry name" value="Integrase_recombinase_N"/>
</dbReference>
<feature type="domain" description="Tyr recombinase" evidence="5">
    <location>
        <begin position="160"/>
        <end position="353"/>
    </location>
</feature>
<evidence type="ECO:0000259" key="6">
    <source>
        <dbReference type="PROSITE" id="PS51900"/>
    </source>
</evidence>